<evidence type="ECO:0000256" key="3">
    <source>
        <dbReference type="ARBA" id="ARBA00022692"/>
    </source>
</evidence>
<sequence>MSAATVAAALLAAGSAAFLAGPSYPTRRGGRPARQTPGLRPVVPPDERALLLRLRPVLVGLGFLGGWLFVGGLVGVVAGIAVSVLAWRVLGRAESPADRRRREELERDLPTAVHLLGACLAAGAATSVAFETVASALPGAVAEEFDGVQHRLALGADPASVWRDLAAHPQLRPLGRALARGQQSGASVRTAVEALAVELAAQSRSRTDALARSVEVRAAAPLGACFLPAFVLVGVVPMVVGVFSAMRFFG</sequence>
<evidence type="ECO:0000256" key="5">
    <source>
        <dbReference type="ARBA" id="ARBA00023136"/>
    </source>
</evidence>
<reference evidence="8 9" key="1">
    <citation type="submission" date="2018-11" db="EMBL/GenBank/DDBJ databases">
        <authorList>
            <person name="Li F."/>
        </authorList>
    </citation>
    <scope>NUCLEOTIDE SEQUENCE [LARGE SCALE GENOMIC DNA]</scope>
    <source>
        <strain evidence="8 9">Gsoil 818</strain>
    </source>
</reference>
<evidence type="ECO:0000256" key="2">
    <source>
        <dbReference type="ARBA" id="ARBA00022475"/>
    </source>
</evidence>
<dbReference type="GO" id="GO:0005886">
    <property type="term" value="C:plasma membrane"/>
    <property type="evidence" value="ECO:0007669"/>
    <property type="project" value="UniProtKB-SubCell"/>
</dbReference>
<dbReference type="PANTHER" id="PTHR35007:SF3">
    <property type="entry name" value="POSSIBLE CONSERVED ALANINE RICH MEMBRANE PROTEIN"/>
    <property type="match status" value="1"/>
</dbReference>
<name>A0A3N0GR78_9ACTN</name>
<evidence type="ECO:0000313" key="8">
    <source>
        <dbReference type="EMBL" id="RNM14678.1"/>
    </source>
</evidence>
<dbReference type="PANTHER" id="PTHR35007">
    <property type="entry name" value="INTEGRAL MEMBRANE PROTEIN-RELATED"/>
    <property type="match status" value="1"/>
</dbReference>
<comment type="subcellular location">
    <subcellularLocation>
        <location evidence="1">Cell membrane</location>
        <topology evidence="1">Multi-pass membrane protein</topology>
    </subcellularLocation>
</comment>
<dbReference type="EMBL" id="RJSF01000038">
    <property type="protein sequence ID" value="RNM14678.1"/>
    <property type="molecule type" value="Genomic_DNA"/>
</dbReference>
<dbReference type="RefSeq" id="WP_123222846.1">
    <property type="nucleotide sequence ID" value="NZ_RJSF01000038.1"/>
</dbReference>
<proteinExistence type="predicted"/>
<dbReference type="OrthoDB" id="3267562at2"/>
<dbReference type="AlphaFoldDB" id="A0A3N0GR78"/>
<feature type="transmembrane region" description="Helical" evidence="6">
    <location>
        <begin position="226"/>
        <end position="249"/>
    </location>
</feature>
<dbReference type="Pfam" id="PF00482">
    <property type="entry name" value="T2SSF"/>
    <property type="match status" value="1"/>
</dbReference>
<evidence type="ECO:0000256" key="1">
    <source>
        <dbReference type="ARBA" id="ARBA00004651"/>
    </source>
</evidence>
<feature type="transmembrane region" description="Helical" evidence="6">
    <location>
        <begin position="57"/>
        <end position="90"/>
    </location>
</feature>
<accession>A0A3N0GR78</accession>
<gene>
    <name evidence="8" type="ORF">EFL26_10495</name>
</gene>
<evidence type="ECO:0000259" key="7">
    <source>
        <dbReference type="Pfam" id="PF00482"/>
    </source>
</evidence>
<evidence type="ECO:0000256" key="4">
    <source>
        <dbReference type="ARBA" id="ARBA00022989"/>
    </source>
</evidence>
<feature type="domain" description="Type II secretion system protein GspF" evidence="7">
    <location>
        <begin position="114"/>
        <end position="235"/>
    </location>
</feature>
<keyword evidence="2" id="KW-1003">Cell membrane</keyword>
<dbReference type="InterPro" id="IPR018076">
    <property type="entry name" value="T2SS_GspF_dom"/>
</dbReference>
<keyword evidence="5 6" id="KW-0472">Membrane</keyword>
<keyword evidence="3 6" id="KW-0812">Transmembrane</keyword>
<protein>
    <submittedName>
        <fullName evidence="8">Type II secretion system protein</fullName>
    </submittedName>
</protein>
<organism evidence="8 9">
    <name type="scientific">Nocardioides pocheonensis</name>
    <dbReference type="NCBI Taxonomy" id="661485"/>
    <lineage>
        <taxon>Bacteria</taxon>
        <taxon>Bacillati</taxon>
        <taxon>Actinomycetota</taxon>
        <taxon>Actinomycetes</taxon>
        <taxon>Propionibacteriales</taxon>
        <taxon>Nocardioidaceae</taxon>
        <taxon>Nocardioides</taxon>
    </lineage>
</organism>
<comment type="caution">
    <text evidence="8">The sequence shown here is derived from an EMBL/GenBank/DDBJ whole genome shotgun (WGS) entry which is preliminary data.</text>
</comment>
<keyword evidence="4 6" id="KW-1133">Transmembrane helix</keyword>
<keyword evidence="9" id="KW-1185">Reference proteome</keyword>
<evidence type="ECO:0000256" key="6">
    <source>
        <dbReference type="SAM" id="Phobius"/>
    </source>
</evidence>
<evidence type="ECO:0000313" key="9">
    <source>
        <dbReference type="Proteomes" id="UP000279994"/>
    </source>
</evidence>
<dbReference type="Proteomes" id="UP000279994">
    <property type="component" value="Unassembled WGS sequence"/>
</dbReference>